<feature type="compositionally biased region" description="Low complexity" evidence="1">
    <location>
        <begin position="504"/>
        <end position="524"/>
    </location>
</feature>
<feature type="compositionally biased region" description="Basic and acidic residues" evidence="1">
    <location>
        <begin position="100"/>
        <end position="109"/>
    </location>
</feature>
<dbReference type="GeneID" id="96003460"/>
<feature type="compositionally biased region" description="Low complexity" evidence="1">
    <location>
        <begin position="411"/>
        <end position="426"/>
    </location>
</feature>
<feature type="compositionally biased region" description="Basic and acidic residues" evidence="1">
    <location>
        <begin position="924"/>
        <end position="943"/>
    </location>
</feature>
<feature type="compositionally biased region" description="Polar residues" evidence="1">
    <location>
        <begin position="1233"/>
        <end position="1255"/>
    </location>
</feature>
<protein>
    <submittedName>
        <fullName evidence="2">Uncharacterized protein</fullName>
    </submittedName>
</protein>
<evidence type="ECO:0000313" key="3">
    <source>
        <dbReference type="Proteomes" id="UP000803884"/>
    </source>
</evidence>
<comment type="caution">
    <text evidence="2">The sequence shown here is derived from an EMBL/GenBank/DDBJ whole genome shotgun (WGS) entry which is preliminary data.</text>
</comment>
<feature type="compositionally biased region" description="Basic and acidic residues" evidence="1">
    <location>
        <begin position="332"/>
        <end position="344"/>
    </location>
</feature>
<gene>
    <name evidence="2" type="ORF">WHR41_02016</name>
</gene>
<feature type="region of interest" description="Disordered" evidence="1">
    <location>
        <begin position="826"/>
        <end position="846"/>
    </location>
</feature>
<feature type="compositionally biased region" description="Polar residues" evidence="1">
    <location>
        <begin position="469"/>
        <end position="489"/>
    </location>
</feature>
<feature type="compositionally biased region" description="Basic and acidic residues" evidence="1">
    <location>
        <begin position="493"/>
        <end position="503"/>
    </location>
</feature>
<keyword evidence="3" id="KW-1185">Reference proteome</keyword>
<dbReference type="EMBL" id="JAAQHG020000005">
    <property type="protein sequence ID" value="KAL1589016.1"/>
    <property type="molecule type" value="Genomic_DNA"/>
</dbReference>
<evidence type="ECO:0000256" key="1">
    <source>
        <dbReference type="SAM" id="MobiDB-lite"/>
    </source>
</evidence>
<dbReference type="RefSeq" id="XP_069232121.1">
    <property type="nucleotide sequence ID" value="XM_069370622.1"/>
</dbReference>
<feature type="compositionally biased region" description="Polar residues" evidence="1">
    <location>
        <begin position="784"/>
        <end position="801"/>
    </location>
</feature>
<feature type="region of interest" description="Disordered" evidence="1">
    <location>
        <begin position="882"/>
        <end position="1040"/>
    </location>
</feature>
<sequence length="1280" mass="138269">MNRLLNRKKTDDSSLNGDARSQPSPTPTSASPGLKKSGTSIWKSKHRHAKEQPEQKPELDLSSALPSNDDFRTSLLMANLSQRFSMLREQDNPESLMGKASDDSVLEPRRRSRKLDFGFGVGGLSDIDEVRSINSSIRPPFAMDKHQSFRSEDGYASETDAPHSTSVMARSRPGEGNTMFGGRQKVYMIPKNGAASTKSLGKFLYDDDVGMSAFQKHRQREKELQAARDPEMPEDPSFDFGLDQTDGGDDDEDAGLHDSVRDFSNSPSLSAYDKKRSTSSTARSEARSSTAATSITSQPASSNPAPLPAATAVPTAPLPAAPVERSNTKSRRLYEQGLDQHLHDQQSSAMSRLNSIQRQRTFNSGKNSPPFLHSAKSTGNLSERAPQHVYASNNSSPPVPPLNTFAPFPKPGQSPLGSGPNSPLSPTIEESSVLKQALEPADRGKATAMGAFNKPRHAFDEQQYMERQMQLQRSTSSAVTRQPAQSAFQQRMGRFEQGERERSASNPTSRSRSRSSSIANEPSRAPNAFSPAMATNQTIPGAQELAEKQQYPDTHRTFFGNISASDSEDDVDEIQSATSPYGQQFGRWQPTVLPSVSEHPALRGNADKPALVEEEEIEEEQEPVPHIAEPISSGPPVKQEIDAPSPPNGEDLDSPTLGPSAEGLGSMMQHLRNKSNGSSTYPQDEVARGMPDLPTMPDLKNYESARQSVQTESHVAPSDTHSNLWDLETESVNYSNRNTAFARESVNNVDATSGAPRAPSRAQSSAANRSEQNSEAFPDVEEPSWQTELTRQHTRNISTATQQERAAFDNELAARRRAIQENVKSMVDADHSRNTSPAPTPGGAFKAFNMLRSKSSRDSMDTRKEAPPKAMKMLGIGVGPISASTNNLNSQYERGGKSLEMNRARGDSASRGTFFPRTLQQSDQDAKRERAASRARGDSDASRMGRPVGRSPASSEVGRGRGRSNSEATNGGRSRSTTNPYRDDLDRAMAQGAGSSAYGVPELSPMITRELTPRPSPDVSNKSSFETKNRSRSGSRTGAITGAMTSYFEAKTLAAAQNGQHGRSPVIGPSPAAMASNSHLPQGGAARGSPYMHAPTPPVSGPNTPSASSPTPPPMPPGPSLRQVPLRKKTVNKHDISEPVALLSSTSNVDTIDLPAGASLKNGMDSPPPVPPINPRRRATRKLFGIGRSEPEDTSSPNPPMSQSATPDLWSGGPTAPRTRNVSNPPRPFESSPALQQYGFEQSTPPTRQFSNATRPSGFERSGITSPEPSERPPMEGGFI</sequence>
<dbReference type="Proteomes" id="UP000803884">
    <property type="component" value="Unassembled WGS sequence"/>
</dbReference>
<feature type="compositionally biased region" description="Acidic residues" evidence="1">
    <location>
        <begin position="612"/>
        <end position="622"/>
    </location>
</feature>
<feature type="region of interest" description="Disordered" evidence="1">
    <location>
        <begin position="744"/>
        <end position="801"/>
    </location>
</feature>
<feature type="region of interest" description="Disordered" evidence="1">
    <location>
        <begin position="87"/>
        <end position="112"/>
    </location>
</feature>
<feature type="compositionally biased region" description="Basic and acidic residues" evidence="1">
    <location>
        <begin position="220"/>
        <end position="231"/>
    </location>
</feature>
<feature type="compositionally biased region" description="Polar residues" evidence="1">
    <location>
        <begin position="882"/>
        <end position="892"/>
    </location>
</feature>
<feature type="compositionally biased region" description="Low complexity" evidence="1">
    <location>
        <begin position="755"/>
        <end position="776"/>
    </location>
</feature>
<dbReference type="AlphaFoldDB" id="A0AB34KYM1"/>
<feature type="compositionally biased region" description="Low complexity" evidence="1">
    <location>
        <begin position="278"/>
        <end position="315"/>
    </location>
</feature>
<feature type="compositionally biased region" description="Basic and acidic residues" evidence="1">
    <location>
        <begin position="143"/>
        <end position="153"/>
    </location>
</feature>
<feature type="compositionally biased region" description="Polar residues" evidence="1">
    <location>
        <begin position="1018"/>
        <end position="1038"/>
    </location>
</feature>
<feature type="region of interest" description="Disordered" evidence="1">
    <location>
        <begin position="1056"/>
        <end position="1280"/>
    </location>
</feature>
<feature type="compositionally biased region" description="Polar residues" evidence="1">
    <location>
        <begin position="345"/>
        <end position="367"/>
    </location>
</feature>
<proteinExistence type="predicted"/>
<feature type="region of interest" description="Disordered" evidence="1">
    <location>
        <begin position="138"/>
        <end position="183"/>
    </location>
</feature>
<feature type="region of interest" description="Disordered" evidence="1">
    <location>
        <begin position="1"/>
        <end position="68"/>
    </location>
</feature>
<feature type="compositionally biased region" description="Low complexity" evidence="1">
    <location>
        <begin position="21"/>
        <end position="32"/>
    </location>
</feature>
<feature type="compositionally biased region" description="Polar residues" evidence="1">
    <location>
        <begin position="963"/>
        <end position="980"/>
    </location>
</feature>
<feature type="compositionally biased region" description="Basic and acidic residues" evidence="1">
    <location>
        <begin position="894"/>
        <end position="908"/>
    </location>
</feature>
<feature type="region of interest" description="Disordered" evidence="1">
    <location>
        <begin position="467"/>
        <end position="724"/>
    </location>
</feature>
<evidence type="ECO:0000313" key="2">
    <source>
        <dbReference type="EMBL" id="KAL1589016.1"/>
    </source>
</evidence>
<feature type="compositionally biased region" description="Polar residues" evidence="1">
    <location>
        <begin position="704"/>
        <end position="723"/>
    </location>
</feature>
<feature type="region of interest" description="Disordered" evidence="1">
    <location>
        <begin position="214"/>
        <end position="431"/>
    </location>
</feature>
<feature type="compositionally biased region" description="Basic and acidic residues" evidence="1">
    <location>
        <begin position="50"/>
        <end position="59"/>
    </location>
</feature>
<accession>A0AB34KYM1</accession>
<organism evidence="2 3">
    <name type="scientific">Cladosporium halotolerans</name>
    <dbReference type="NCBI Taxonomy" id="1052096"/>
    <lineage>
        <taxon>Eukaryota</taxon>
        <taxon>Fungi</taxon>
        <taxon>Dikarya</taxon>
        <taxon>Ascomycota</taxon>
        <taxon>Pezizomycotina</taxon>
        <taxon>Dothideomycetes</taxon>
        <taxon>Dothideomycetidae</taxon>
        <taxon>Cladosporiales</taxon>
        <taxon>Cladosporiaceae</taxon>
        <taxon>Cladosporium</taxon>
    </lineage>
</organism>
<reference evidence="2 3" key="1">
    <citation type="journal article" date="2020" name="Microbiol. Resour. Announc.">
        <title>Draft Genome Sequence of a Cladosporium Species Isolated from the Mesophotic Ascidian Didemnum maculosum.</title>
        <authorList>
            <person name="Gioti A."/>
            <person name="Siaperas R."/>
            <person name="Nikolaivits E."/>
            <person name="Le Goff G."/>
            <person name="Ouazzani J."/>
            <person name="Kotoulas G."/>
            <person name="Topakas E."/>
        </authorList>
    </citation>
    <scope>NUCLEOTIDE SEQUENCE [LARGE SCALE GENOMIC DNA]</scope>
    <source>
        <strain evidence="2 3">TM138-S3</strain>
    </source>
</reference>
<feature type="compositionally biased region" description="Pro residues" evidence="1">
    <location>
        <begin position="1110"/>
        <end position="1119"/>
    </location>
</feature>
<name>A0AB34KYM1_9PEZI</name>